<gene>
    <name evidence="1" type="ORF">RI543_004790</name>
</gene>
<keyword evidence="2" id="KW-1185">Reference proteome</keyword>
<proteinExistence type="predicted"/>
<accession>A0AAN7WLD9</accession>
<sequence length="55" mass="6403">MTDNRTSSGSAFPVDNFNPLVMKVNIEHERKYKNTCAEHSNQLHFRKNIDLPLDE</sequence>
<dbReference type="AlphaFoldDB" id="A0AAN7WLD9"/>
<protein>
    <submittedName>
        <fullName evidence="1">Uncharacterized protein</fullName>
    </submittedName>
</protein>
<name>A0AAN7WLD9_9SACH</name>
<evidence type="ECO:0000313" key="2">
    <source>
        <dbReference type="Proteomes" id="UP001306508"/>
    </source>
</evidence>
<organism evidence="1 2">
    <name type="scientific">Arxiozyma heterogenica</name>
    <dbReference type="NCBI Taxonomy" id="278026"/>
    <lineage>
        <taxon>Eukaryota</taxon>
        <taxon>Fungi</taxon>
        <taxon>Dikarya</taxon>
        <taxon>Ascomycota</taxon>
        <taxon>Saccharomycotina</taxon>
        <taxon>Saccharomycetes</taxon>
        <taxon>Saccharomycetales</taxon>
        <taxon>Saccharomycetaceae</taxon>
        <taxon>Arxiozyma</taxon>
    </lineage>
</organism>
<dbReference type="EMBL" id="JAWIZZ010000061">
    <property type="protein sequence ID" value="KAK5773892.1"/>
    <property type="molecule type" value="Genomic_DNA"/>
</dbReference>
<comment type="caution">
    <text evidence="1">The sequence shown here is derived from an EMBL/GenBank/DDBJ whole genome shotgun (WGS) entry which is preliminary data.</text>
</comment>
<evidence type="ECO:0000313" key="1">
    <source>
        <dbReference type="EMBL" id="KAK5773892.1"/>
    </source>
</evidence>
<dbReference type="Proteomes" id="UP001306508">
    <property type="component" value="Unassembled WGS sequence"/>
</dbReference>
<reference evidence="2" key="1">
    <citation type="submission" date="2023-07" db="EMBL/GenBank/DDBJ databases">
        <title>A draft genome of Kazachstania heterogenica Y-27499.</title>
        <authorList>
            <person name="Donic C."/>
            <person name="Kralova J.S."/>
            <person name="Fidel L."/>
            <person name="Ben-Dor S."/>
            <person name="Jung S."/>
        </authorList>
    </citation>
    <scope>NUCLEOTIDE SEQUENCE [LARGE SCALE GENOMIC DNA]</scope>
    <source>
        <strain evidence="2">Y27499</strain>
    </source>
</reference>